<feature type="transmembrane region" description="Helical" evidence="2">
    <location>
        <begin position="216"/>
        <end position="236"/>
    </location>
</feature>
<feature type="transmembrane region" description="Helical" evidence="2">
    <location>
        <begin position="263"/>
        <end position="286"/>
    </location>
</feature>
<dbReference type="Proteomes" id="UP000308114">
    <property type="component" value="Unassembled WGS sequence"/>
</dbReference>
<proteinExistence type="predicted"/>
<keyword evidence="2" id="KW-0472">Membrane</keyword>
<feature type="transmembrane region" description="Helical" evidence="2">
    <location>
        <begin position="182"/>
        <end position="204"/>
    </location>
</feature>
<gene>
    <name evidence="3" type="ORF">C1I60_15675</name>
</gene>
<name>A0A4U2PWI7_9BACL</name>
<evidence type="ECO:0000256" key="2">
    <source>
        <dbReference type="SAM" id="Phobius"/>
    </source>
</evidence>
<dbReference type="RefSeq" id="WP_137062570.1">
    <property type="nucleotide sequence ID" value="NZ_PNXQ01000014.1"/>
</dbReference>
<keyword evidence="2" id="KW-0812">Transmembrane</keyword>
<organism evidence="3 4">
    <name type="scientific">Paenibacillus terrae</name>
    <dbReference type="NCBI Taxonomy" id="159743"/>
    <lineage>
        <taxon>Bacteria</taxon>
        <taxon>Bacillati</taxon>
        <taxon>Bacillota</taxon>
        <taxon>Bacilli</taxon>
        <taxon>Bacillales</taxon>
        <taxon>Paenibacillaceae</taxon>
        <taxon>Paenibacillus</taxon>
    </lineage>
</organism>
<feature type="transmembrane region" description="Helical" evidence="2">
    <location>
        <begin position="36"/>
        <end position="54"/>
    </location>
</feature>
<sequence>MKRNIHVLQIAFTYIGTVVGAGFATGQEILQFFTQYGRWATLTIMLSTLIFVWLGTKMMLIAHDISARSYEDLNRHLFGTKVGKWISWFTLIVLICVNSVMLAGAGSVFVERLHLHYQTGLLITLIGTYLLLSKGIKAILHMNTIVVPMMMIMSILLIHSTLSMPNPQSFITNTSDHNMLRAWISPLLYTSFNLAMAQAVLVPLGSQTFSRKTIRWGGILGGIGVGFMLMSAHFAMSAHMPGIRQFEIPMGSIAYRLGALVEIIYIFLIFMEIFSTFVADIYGVSLQIRQHIQISPRLITLFIMLTCFLISQFGFSSLLSVLYPIFGMLSLVWVGKLIMAGRGGPFRSSRPRSSFRHSDSKSGDTRHG</sequence>
<reference evidence="3 4" key="1">
    <citation type="submission" date="2018-01" db="EMBL/GenBank/DDBJ databases">
        <title>Bacillales members from the olive rhizosphere are effective biological control agents against Verticillium dahliae.</title>
        <authorList>
            <person name="Gomez-Lama C."/>
            <person name="Legarda G."/>
            <person name="Ruano-Rosa D."/>
            <person name="Pizarro-Tobias P."/>
            <person name="Valverde-Corredor A."/>
            <person name="Niqui J.L."/>
            <person name="Trivino J.C."/>
            <person name="Roca A."/>
            <person name="Mercado-Blanco J."/>
        </authorList>
    </citation>
    <scope>NUCLEOTIDE SEQUENCE [LARGE SCALE GENOMIC DNA]</scope>
    <source>
        <strain evidence="3 4">PIC167</strain>
    </source>
</reference>
<dbReference type="EMBL" id="PNXQ01000014">
    <property type="protein sequence ID" value="TKH42970.1"/>
    <property type="molecule type" value="Genomic_DNA"/>
</dbReference>
<accession>A0A4U2PWI7</accession>
<feature type="transmembrane region" description="Helical" evidence="2">
    <location>
        <begin position="115"/>
        <end position="132"/>
    </location>
</feature>
<feature type="transmembrane region" description="Helical" evidence="2">
    <location>
        <begin position="144"/>
        <end position="162"/>
    </location>
</feature>
<feature type="transmembrane region" description="Helical" evidence="2">
    <location>
        <begin position="321"/>
        <end position="340"/>
    </location>
</feature>
<evidence type="ECO:0008006" key="5">
    <source>
        <dbReference type="Google" id="ProtNLM"/>
    </source>
</evidence>
<feature type="region of interest" description="Disordered" evidence="1">
    <location>
        <begin position="345"/>
        <end position="368"/>
    </location>
</feature>
<comment type="caution">
    <text evidence="3">The sequence shown here is derived from an EMBL/GenBank/DDBJ whole genome shotgun (WGS) entry which is preliminary data.</text>
</comment>
<evidence type="ECO:0000313" key="3">
    <source>
        <dbReference type="EMBL" id="TKH42970.1"/>
    </source>
</evidence>
<dbReference type="PANTHER" id="PTHR37814:SF1">
    <property type="entry name" value="MEMBRANE PROTEIN"/>
    <property type="match status" value="1"/>
</dbReference>
<dbReference type="AlphaFoldDB" id="A0A4U2PWI7"/>
<keyword evidence="2" id="KW-1133">Transmembrane helix</keyword>
<feature type="transmembrane region" description="Helical" evidence="2">
    <location>
        <begin position="298"/>
        <end position="315"/>
    </location>
</feature>
<feature type="compositionally biased region" description="Basic and acidic residues" evidence="1">
    <location>
        <begin position="356"/>
        <end position="368"/>
    </location>
</feature>
<evidence type="ECO:0000313" key="4">
    <source>
        <dbReference type="Proteomes" id="UP000308114"/>
    </source>
</evidence>
<evidence type="ECO:0000256" key="1">
    <source>
        <dbReference type="SAM" id="MobiDB-lite"/>
    </source>
</evidence>
<dbReference type="PANTHER" id="PTHR37814">
    <property type="entry name" value="CONSERVED MEMBRANE PROTEIN"/>
    <property type="match status" value="1"/>
</dbReference>
<protein>
    <recommendedName>
        <fullName evidence="5">Membrane protein YkvI</fullName>
    </recommendedName>
</protein>
<feature type="transmembrane region" description="Helical" evidence="2">
    <location>
        <begin position="85"/>
        <end position="109"/>
    </location>
</feature>
<dbReference type="InterPro" id="IPR038728">
    <property type="entry name" value="YkvI-like"/>
</dbReference>
<feature type="transmembrane region" description="Helical" evidence="2">
    <location>
        <begin position="7"/>
        <end position="24"/>
    </location>
</feature>